<name>A0A166FSR7_9AGAM</name>
<organism evidence="1 2">
    <name type="scientific">Athelia psychrophila</name>
    <dbReference type="NCBI Taxonomy" id="1759441"/>
    <lineage>
        <taxon>Eukaryota</taxon>
        <taxon>Fungi</taxon>
        <taxon>Dikarya</taxon>
        <taxon>Basidiomycota</taxon>
        <taxon>Agaricomycotina</taxon>
        <taxon>Agaricomycetes</taxon>
        <taxon>Agaricomycetidae</taxon>
        <taxon>Atheliales</taxon>
        <taxon>Atheliaceae</taxon>
        <taxon>Athelia</taxon>
    </lineage>
</organism>
<keyword evidence="2" id="KW-1185">Reference proteome</keyword>
<reference evidence="1 2" key="1">
    <citation type="journal article" date="2016" name="Mol. Biol. Evol.">
        <title>Comparative Genomics of Early-Diverging Mushroom-Forming Fungi Provides Insights into the Origins of Lignocellulose Decay Capabilities.</title>
        <authorList>
            <person name="Nagy L.G."/>
            <person name="Riley R."/>
            <person name="Tritt A."/>
            <person name="Adam C."/>
            <person name="Daum C."/>
            <person name="Floudas D."/>
            <person name="Sun H."/>
            <person name="Yadav J.S."/>
            <person name="Pangilinan J."/>
            <person name="Larsson K.H."/>
            <person name="Matsuura K."/>
            <person name="Barry K."/>
            <person name="Labutti K."/>
            <person name="Kuo R."/>
            <person name="Ohm R.A."/>
            <person name="Bhattacharya S.S."/>
            <person name="Shirouzu T."/>
            <person name="Yoshinaga Y."/>
            <person name="Martin F.M."/>
            <person name="Grigoriev I.V."/>
            <person name="Hibbett D.S."/>
        </authorList>
    </citation>
    <scope>NUCLEOTIDE SEQUENCE [LARGE SCALE GENOMIC DNA]</scope>
    <source>
        <strain evidence="1 2">CBS 109695</strain>
    </source>
</reference>
<sequence>MPYTEPTSLAGRPFVIVGAGTLSRRIAPMWLTCGETVRLFDTSTVTLEVWAWHLQHPVPASCALVARSWVWSSRCHRFRTLRFVYPRRRQQLKGLLGLIRSPLCTIHDHVFEIDI</sequence>
<dbReference type="STRING" id="436010.A0A166FSR7"/>
<proteinExistence type="predicted"/>
<dbReference type="Proteomes" id="UP000076532">
    <property type="component" value="Unassembled WGS sequence"/>
</dbReference>
<dbReference type="AlphaFoldDB" id="A0A166FSR7"/>
<evidence type="ECO:0000313" key="2">
    <source>
        <dbReference type="Proteomes" id="UP000076532"/>
    </source>
</evidence>
<evidence type="ECO:0000313" key="1">
    <source>
        <dbReference type="EMBL" id="KZP17121.1"/>
    </source>
</evidence>
<protein>
    <submittedName>
        <fullName evidence="1">Uncharacterized protein</fullName>
    </submittedName>
</protein>
<dbReference type="EMBL" id="KV417586">
    <property type="protein sequence ID" value="KZP17121.1"/>
    <property type="molecule type" value="Genomic_DNA"/>
</dbReference>
<gene>
    <name evidence="1" type="ORF">FIBSPDRAFT_865279</name>
</gene>
<accession>A0A166FSR7</accession>